<protein>
    <recommendedName>
        <fullName evidence="3">Phosducin domain-containing protein</fullName>
    </recommendedName>
</protein>
<feature type="compositionally biased region" description="Polar residues" evidence="2">
    <location>
        <begin position="1"/>
        <end position="26"/>
    </location>
</feature>
<feature type="region of interest" description="Disordered" evidence="2">
    <location>
        <begin position="1"/>
        <end position="27"/>
    </location>
</feature>
<feature type="region of interest" description="Disordered" evidence="2">
    <location>
        <begin position="202"/>
        <end position="227"/>
    </location>
</feature>
<evidence type="ECO:0000256" key="2">
    <source>
        <dbReference type="SAM" id="MobiDB-lite"/>
    </source>
</evidence>
<evidence type="ECO:0000313" key="4">
    <source>
        <dbReference type="EMBL" id="THH10225.1"/>
    </source>
</evidence>
<sequence>MNETSDSRITSLTSQFTAKKNDTSGTSDDEIFAELEKDLDEDFDLGALREQRMEELKRETNQVKDMRSQDHGRLTEVTDEKEVMRISANEKRCVVHFYHQNFKRCEIMNKHLEIIAPKYFATRFLRVFVENVPWLVERLGIKVLPCLMSFVGGIAKDRLIGFEDIGNSDGFETASLELRLQTLGVIDQPAACSAPLKTMYGSSRNIRGRDDGDGDGDGGDASDLDDQ</sequence>
<proteinExistence type="inferred from homology"/>
<dbReference type="PANTHER" id="PTHR21148">
    <property type="entry name" value="THIOREDOXIN DOMAIN-CONTAINING PROTEIN 9"/>
    <property type="match status" value="1"/>
</dbReference>
<dbReference type="EMBL" id="SGPK01000041">
    <property type="protein sequence ID" value="THH10225.1"/>
    <property type="molecule type" value="Genomic_DNA"/>
</dbReference>
<evidence type="ECO:0000313" key="5">
    <source>
        <dbReference type="Proteomes" id="UP000308199"/>
    </source>
</evidence>
<dbReference type="CDD" id="cd02989">
    <property type="entry name" value="Phd_like_TxnDC9"/>
    <property type="match status" value="1"/>
</dbReference>
<evidence type="ECO:0000256" key="1">
    <source>
        <dbReference type="ARBA" id="ARBA00009686"/>
    </source>
</evidence>
<gene>
    <name evidence="4" type="ORF">EW145_g1471</name>
</gene>
<feature type="domain" description="Phosducin" evidence="3">
    <location>
        <begin position="34"/>
        <end position="186"/>
    </location>
</feature>
<dbReference type="Gene3D" id="3.40.30.10">
    <property type="entry name" value="Glutaredoxin"/>
    <property type="match status" value="1"/>
</dbReference>
<keyword evidence="5" id="KW-1185">Reference proteome</keyword>
<dbReference type="InterPro" id="IPR024253">
    <property type="entry name" value="Phosducin_thioredoxin-like_dom"/>
</dbReference>
<accession>A0A4S4LEV0</accession>
<dbReference type="InterPro" id="IPR036249">
    <property type="entry name" value="Thioredoxin-like_sf"/>
</dbReference>
<dbReference type="Pfam" id="PF02114">
    <property type="entry name" value="Phosducin"/>
    <property type="match status" value="1"/>
</dbReference>
<name>A0A4S4LEV0_9AGAM</name>
<reference evidence="4 5" key="1">
    <citation type="submission" date="2019-02" db="EMBL/GenBank/DDBJ databases">
        <title>Genome sequencing of the rare red list fungi Phellinidium pouzarii.</title>
        <authorList>
            <person name="Buettner E."/>
            <person name="Kellner H."/>
        </authorList>
    </citation>
    <scope>NUCLEOTIDE SEQUENCE [LARGE SCALE GENOMIC DNA]</scope>
    <source>
        <strain evidence="4 5">DSM 108285</strain>
    </source>
</reference>
<feature type="compositionally biased region" description="Acidic residues" evidence="2">
    <location>
        <begin position="212"/>
        <end position="227"/>
    </location>
</feature>
<dbReference type="Proteomes" id="UP000308199">
    <property type="component" value="Unassembled WGS sequence"/>
</dbReference>
<dbReference type="OrthoDB" id="10257948at2759"/>
<organism evidence="4 5">
    <name type="scientific">Phellinidium pouzarii</name>
    <dbReference type="NCBI Taxonomy" id="167371"/>
    <lineage>
        <taxon>Eukaryota</taxon>
        <taxon>Fungi</taxon>
        <taxon>Dikarya</taxon>
        <taxon>Basidiomycota</taxon>
        <taxon>Agaricomycotina</taxon>
        <taxon>Agaricomycetes</taxon>
        <taxon>Hymenochaetales</taxon>
        <taxon>Hymenochaetaceae</taxon>
        <taxon>Phellinidium</taxon>
    </lineage>
</organism>
<dbReference type="SUPFAM" id="SSF52833">
    <property type="entry name" value="Thioredoxin-like"/>
    <property type="match status" value="1"/>
</dbReference>
<comment type="caution">
    <text evidence="4">The sequence shown here is derived from an EMBL/GenBank/DDBJ whole genome shotgun (WGS) entry which is preliminary data.</text>
</comment>
<dbReference type="AlphaFoldDB" id="A0A4S4LEV0"/>
<comment type="similarity">
    <text evidence="1">Belongs to the phosducin family.</text>
</comment>
<evidence type="ECO:0000259" key="3">
    <source>
        <dbReference type="Pfam" id="PF02114"/>
    </source>
</evidence>